<dbReference type="GO" id="GO:0007224">
    <property type="term" value="P:smoothened signaling pathway"/>
    <property type="evidence" value="ECO:0007669"/>
    <property type="project" value="TreeGrafter"/>
</dbReference>
<dbReference type="FunCoup" id="M4AUE7">
    <property type="interactions" value="1075"/>
</dbReference>
<feature type="domain" description="Tectonic-1-3" evidence="7">
    <location>
        <begin position="439"/>
        <end position="599"/>
    </location>
</feature>
<dbReference type="GeneID" id="102223260"/>
<evidence type="ECO:0000256" key="5">
    <source>
        <dbReference type="ARBA" id="ARBA00023180"/>
    </source>
</evidence>
<reference evidence="10" key="1">
    <citation type="submission" date="2012-01" db="EMBL/GenBank/DDBJ databases">
        <authorList>
            <person name="Walter R."/>
            <person name="Schartl M."/>
            <person name="Warren W."/>
        </authorList>
    </citation>
    <scope>NUCLEOTIDE SEQUENCE [LARGE SCALE GENOMIC DNA]</scope>
    <source>
        <strain evidence="10">JP 163 A</strain>
    </source>
</reference>
<evidence type="ECO:0000313" key="9">
    <source>
        <dbReference type="Ensembl" id="ENSXMAP00000018092.1"/>
    </source>
</evidence>
<keyword evidence="6" id="KW-1133">Transmembrane helix</keyword>
<feature type="transmembrane region" description="Helical" evidence="6">
    <location>
        <begin position="7"/>
        <end position="30"/>
    </location>
</feature>
<feature type="domain" description="Tectonic-1-3 N-terminal" evidence="8">
    <location>
        <begin position="162"/>
        <end position="264"/>
    </location>
</feature>
<evidence type="ECO:0000259" key="8">
    <source>
        <dbReference type="Pfam" id="PF25752"/>
    </source>
</evidence>
<reference evidence="9" key="3">
    <citation type="submission" date="2025-08" db="UniProtKB">
        <authorList>
            <consortium name="Ensembl"/>
        </authorList>
    </citation>
    <scope>IDENTIFICATION</scope>
    <source>
        <strain evidence="9">JP 163 A</strain>
    </source>
</reference>
<keyword evidence="3" id="KW-0732">Signal</keyword>
<accession>M4AUE7</accession>
<dbReference type="Proteomes" id="UP000002852">
    <property type="component" value="Unassembled WGS sequence"/>
</dbReference>
<evidence type="ECO:0000256" key="1">
    <source>
        <dbReference type="ARBA" id="ARBA00007633"/>
    </source>
</evidence>
<dbReference type="HOGENOM" id="CLU_025134_0_0_1"/>
<dbReference type="Ensembl" id="ENSXMAT00000018119.2">
    <property type="protein sequence ID" value="ENSXMAP00000018092.1"/>
    <property type="gene ID" value="ENSXMAG00000018060.2"/>
</dbReference>
<keyword evidence="6" id="KW-0812">Transmembrane</keyword>
<keyword evidence="10" id="KW-1185">Reference proteome</keyword>
<reference evidence="9" key="4">
    <citation type="submission" date="2025-09" db="UniProtKB">
        <authorList>
            <consortium name="Ensembl"/>
        </authorList>
    </citation>
    <scope>IDENTIFICATION</scope>
    <source>
        <strain evidence="9">JP 163 A</strain>
    </source>
</reference>
<evidence type="ECO:0000256" key="2">
    <source>
        <dbReference type="ARBA" id="ARBA00011495"/>
    </source>
</evidence>
<reference evidence="10" key="2">
    <citation type="journal article" date="2013" name="Nat. Genet.">
        <title>The genome of the platyfish, Xiphophorus maculatus, provides insights into evolutionary adaptation and several complex traits.</title>
        <authorList>
            <person name="Schartl M."/>
            <person name="Walter R.B."/>
            <person name="Shen Y."/>
            <person name="Garcia T."/>
            <person name="Catchen J."/>
            <person name="Amores A."/>
            <person name="Braasch I."/>
            <person name="Chalopin D."/>
            <person name="Volff J.N."/>
            <person name="Lesch K.P."/>
            <person name="Bisazza A."/>
            <person name="Minx P."/>
            <person name="Hillier L."/>
            <person name="Wilson R.K."/>
            <person name="Fuerstenberg S."/>
            <person name="Boore J."/>
            <person name="Searle S."/>
            <person name="Postlethwait J.H."/>
            <person name="Warren W.C."/>
        </authorList>
    </citation>
    <scope>NUCLEOTIDE SEQUENCE [LARGE SCALE GENOMIC DNA]</scope>
    <source>
        <strain evidence="10">JP 163 A</strain>
    </source>
</reference>
<protein>
    <submittedName>
        <fullName evidence="9">Tectonic family member 2</fullName>
    </submittedName>
</protein>
<dbReference type="InterPro" id="IPR040354">
    <property type="entry name" value="TCTN1-3"/>
</dbReference>
<dbReference type="InterPro" id="IPR057724">
    <property type="entry name" value="TCTN1-3_N"/>
</dbReference>
<dbReference type="AlphaFoldDB" id="M4AUE7"/>
<keyword evidence="4" id="KW-0970">Cilium biogenesis/degradation</keyword>
<dbReference type="STRING" id="8083.ENSXMAP00000018092"/>
<keyword evidence="6" id="KW-0472">Membrane</keyword>
<dbReference type="Pfam" id="PF07773">
    <property type="entry name" value="TCTN_DUF1619"/>
    <property type="match status" value="2"/>
</dbReference>
<dbReference type="GO" id="GO:0036038">
    <property type="term" value="C:MKS complex"/>
    <property type="evidence" value="ECO:0007669"/>
    <property type="project" value="TreeGrafter"/>
</dbReference>
<dbReference type="Pfam" id="PF25752">
    <property type="entry name" value="DUF1619_N"/>
    <property type="match status" value="1"/>
</dbReference>
<dbReference type="PANTHER" id="PTHR14611:SF6">
    <property type="entry name" value="TECTONIC-2"/>
    <property type="match status" value="1"/>
</dbReference>
<keyword evidence="5" id="KW-0325">Glycoprotein</keyword>
<dbReference type="GO" id="GO:0060271">
    <property type="term" value="P:cilium assembly"/>
    <property type="evidence" value="ECO:0007669"/>
    <property type="project" value="TreeGrafter"/>
</dbReference>
<feature type="domain" description="Tectonic-1-3" evidence="7">
    <location>
        <begin position="287"/>
        <end position="428"/>
    </location>
</feature>
<dbReference type="GeneTree" id="ENSGT00570000079101"/>
<dbReference type="OrthoDB" id="9282501at2759"/>
<evidence type="ECO:0000256" key="3">
    <source>
        <dbReference type="ARBA" id="ARBA00022729"/>
    </source>
</evidence>
<sequence length="708" mass="77451">MYNSKMAYIGVLSASISGRTSFVLFLVSFVRPQNALVFQPSFLISNGPKVSAFLLGNTSRISLNLKTVSVSITTGSTGSPSCVTEATRWALTTEQMGKSAIRVQLTLNQSLHLCGENETSPDCCPKPQCVLETLQVSACLGSRPQASLLIQATINARLFPPHAGSDNNTVFPNQVYQPLGVCPCDLTSRACDVRCCCDQDCSNEDLKIFASHCLLGPFGGQVSPAPDFQCSVHSAENSPDWFEFLCVTSPPENNPYLGLFYQGDTIAPRPGPSFQEPVRSAPMPFTPYIQGSPVVTSDDKYFAIPQMVLGRCSGAPVAFLQNFEVECITRFNSCPTGPPLKTLQEDLSVDVLNGQGGVVKVNLTDDKTPDLFLSSGQGERLRCEKMTLALNYKFYWKENAITNISLTRTVGRVISNGILTTRYSVVFLNGDSMAEPNSGNPGYQVGRPVIAGILVNNTELIQRTPINVWKPVGDGLCSTDSMKPVVFGENSTSGCLLPIGKQNMTQCDLLRETVAALQSSLTTAAYVAQRGNPDLTTMTDWLNISFVTPNSSSVMNNNSGVCSDIPFHQHISVWSLTTSMVDGIPQREIQALEISYGMSTWALDCRGGSISVCEDPEKRQLFPIISSVTFFDIDTGPAKTRFQINFTEYDCDRNDVCWPELAFPFTRHYTGEPYFLSLAKGMVLVFMFVTPAILGTPWRQIRQAWRNV</sequence>
<dbReference type="OMA" id="GWFPFLC"/>
<dbReference type="GO" id="GO:1904491">
    <property type="term" value="P:protein localization to ciliary transition zone"/>
    <property type="evidence" value="ECO:0007669"/>
    <property type="project" value="TreeGrafter"/>
</dbReference>
<dbReference type="PANTHER" id="PTHR14611">
    <property type="entry name" value="TECTONIC FAMILY MEMBER"/>
    <property type="match status" value="1"/>
</dbReference>
<evidence type="ECO:0000256" key="4">
    <source>
        <dbReference type="ARBA" id="ARBA00022794"/>
    </source>
</evidence>
<evidence type="ECO:0000256" key="6">
    <source>
        <dbReference type="SAM" id="Phobius"/>
    </source>
</evidence>
<dbReference type="RefSeq" id="XP_014324391.2">
    <property type="nucleotide sequence ID" value="XM_014468905.2"/>
</dbReference>
<evidence type="ECO:0000259" key="7">
    <source>
        <dbReference type="Pfam" id="PF07773"/>
    </source>
</evidence>
<name>M4AUE7_XIPMA</name>
<evidence type="ECO:0000313" key="10">
    <source>
        <dbReference type="Proteomes" id="UP000002852"/>
    </source>
</evidence>
<feature type="transmembrane region" description="Helical" evidence="6">
    <location>
        <begin position="674"/>
        <end position="694"/>
    </location>
</feature>
<dbReference type="eggNOG" id="ENOG502QV82">
    <property type="taxonomic scope" value="Eukaryota"/>
</dbReference>
<proteinExistence type="inferred from homology"/>
<dbReference type="InParanoid" id="M4AUE7"/>
<organism evidence="9 10">
    <name type="scientific">Xiphophorus maculatus</name>
    <name type="common">Southern platyfish</name>
    <name type="synonym">Platypoecilus maculatus</name>
    <dbReference type="NCBI Taxonomy" id="8083"/>
    <lineage>
        <taxon>Eukaryota</taxon>
        <taxon>Metazoa</taxon>
        <taxon>Chordata</taxon>
        <taxon>Craniata</taxon>
        <taxon>Vertebrata</taxon>
        <taxon>Euteleostomi</taxon>
        <taxon>Actinopterygii</taxon>
        <taxon>Neopterygii</taxon>
        <taxon>Teleostei</taxon>
        <taxon>Neoteleostei</taxon>
        <taxon>Acanthomorphata</taxon>
        <taxon>Ovalentaria</taxon>
        <taxon>Atherinomorphae</taxon>
        <taxon>Cyprinodontiformes</taxon>
        <taxon>Poeciliidae</taxon>
        <taxon>Poeciliinae</taxon>
        <taxon>Xiphophorus</taxon>
    </lineage>
</organism>
<dbReference type="InterPro" id="IPR011677">
    <property type="entry name" value="TCTN1-3_dom"/>
</dbReference>
<comment type="similarity">
    <text evidence="1">Belongs to the tectonic family.</text>
</comment>
<comment type="subunit">
    <text evidence="2">Part of the tectonic-like complex (also named B9 complex).</text>
</comment>